<sequence>AAPLDEHMWTQLEPGKLTEAGFPTPDGQLAMTVDMLKMKISMAAQGDPKILRQDLLRIASSVPTLASSELKGDTSALKTVMGMLDEDATPGVVELETASDCIRGIFDNRWPMASSAVQWPQAKKLLRDVEVAIAGYSAGTDLQKRTVDAVSMAVDYARKDATTLDARYLCKDIVDDPLYQYVAISADLILCMGQELVGTMIGWLDRPQEEPRWDGEKWIAGVKLTTDLVAACEQVPKLSEKMKGIDMVEYQIVVELLQNAAATIQLLDSRQGADCQISKVPEYIQSFGENMKILEELWDGHDLETDMKSLFDKFISSAGVTEVKGMSAARRADRMSTFLRMCDGAIFGNYGDSFWTASWAAELCQRDDILGQYHLVVGTGYRAAMTQDAEQSFKDAVEAARFCDVKFRSRVGLIVGCVKVWLAGLPFVQCDCDLDEQAAKAWLSGAQAVKDLQGTANSFRRAHEK</sequence>
<accession>A0ABN9SR45</accession>
<dbReference type="Proteomes" id="UP001189429">
    <property type="component" value="Unassembled WGS sequence"/>
</dbReference>
<feature type="non-terminal residue" evidence="1">
    <location>
        <position position="1"/>
    </location>
</feature>
<protein>
    <submittedName>
        <fullName evidence="1">Uncharacterized protein</fullName>
    </submittedName>
</protein>
<name>A0ABN9SR45_9DINO</name>
<keyword evidence="2" id="KW-1185">Reference proteome</keyword>
<evidence type="ECO:0000313" key="1">
    <source>
        <dbReference type="EMBL" id="CAK0834351.1"/>
    </source>
</evidence>
<gene>
    <name evidence="1" type="ORF">PCOR1329_LOCUS31795</name>
</gene>
<proteinExistence type="predicted"/>
<reference evidence="1" key="1">
    <citation type="submission" date="2023-10" db="EMBL/GenBank/DDBJ databases">
        <authorList>
            <person name="Chen Y."/>
            <person name="Shah S."/>
            <person name="Dougan E. K."/>
            <person name="Thang M."/>
            <person name="Chan C."/>
        </authorList>
    </citation>
    <scope>NUCLEOTIDE SEQUENCE [LARGE SCALE GENOMIC DNA]</scope>
</reference>
<comment type="caution">
    <text evidence="1">The sequence shown here is derived from an EMBL/GenBank/DDBJ whole genome shotgun (WGS) entry which is preliminary data.</text>
</comment>
<dbReference type="EMBL" id="CAUYUJ010012642">
    <property type="protein sequence ID" value="CAK0834351.1"/>
    <property type="molecule type" value="Genomic_DNA"/>
</dbReference>
<organism evidence="1 2">
    <name type="scientific">Prorocentrum cordatum</name>
    <dbReference type="NCBI Taxonomy" id="2364126"/>
    <lineage>
        <taxon>Eukaryota</taxon>
        <taxon>Sar</taxon>
        <taxon>Alveolata</taxon>
        <taxon>Dinophyceae</taxon>
        <taxon>Prorocentrales</taxon>
        <taxon>Prorocentraceae</taxon>
        <taxon>Prorocentrum</taxon>
    </lineage>
</organism>
<evidence type="ECO:0000313" key="2">
    <source>
        <dbReference type="Proteomes" id="UP001189429"/>
    </source>
</evidence>
<feature type="non-terminal residue" evidence="1">
    <location>
        <position position="465"/>
    </location>
</feature>